<evidence type="ECO:0000313" key="1">
    <source>
        <dbReference type="EMBL" id="KRX27183.1"/>
    </source>
</evidence>
<keyword evidence="2" id="KW-1185">Reference proteome</keyword>
<evidence type="ECO:0000313" key="2">
    <source>
        <dbReference type="Proteomes" id="UP000054630"/>
    </source>
</evidence>
<sequence length="195" mass="22037">MFGVNIELVSLWDLMLHSQMNEIENTSNDSAPDFVIVCAAVICLSMARIADPVAWPELVDISGHGCSALCFEPDTMMENKRQYLSIKHITSIVKGEKHCIPWKLASLYAQCIEYTLWFEHFTSVLILLIQPVSDYVHSAVSVPMAHVVIKIYKRSAPMLTNDELDHSSQQFHNSSDDDVIDEGDTSANARRKYYI</sequence>
<dbReference type="EMBL" id="JYDL01000004">
    <property type="protein sequence ID" value="KRX27183.1"/>
    <property type="molecule type" value="Genomic_DNA"/>
</dbReference>
<proteinExistence type="predicted"/>
<organism evidence="1 2">
    <name type="scientific">Trichinella nelsoni</name>
    <dbReference type="NCBI Taxonomy" id="6336"/>
    <lineage>
        <taxon>Eukaryota</taxon>
        <taxon>Metazoa</taxon>
        <taxon>Ecdysozoa</taxon>
        <taxon>Nematoda</taxon>
        <taxon>Enoplea</taxon>
        <taxon>Dorylaimia</taxon>
        <taxon>Trichinellida</taxon>
        <taxon>Trichinellidae</taxon>
        <taxon>Trichinella</taxon>
    </lineage>
</organism>
<gene>
    <name evidence="1" type="ORF">T07_5732</name>
</gene>
<dbReference type="AlphaFoldDB" id="A0A0V0SK30"/>
<comment type="caution">
    <text evidence="1">The sequence shown here is derived from an EMBL/GenBank/DDBJ whole genome shotgun (WGS) entry which is preliminary data.</text>
</comment>
<dbReference type="OrthoDB" id="10574810at2759"/>
<reference evidence="1 2" key="1">
    <citation type="submission" date="2015-01" db="EMBL/GenBank/DDBJ databases">
        <title>Evolution of Trichinella species and genotypes.</title>
        <authorList>
            <person name="Korhonen P.K."/>
            <person name="Edoardo P."/>
            <person name="Giuseppe L.R."/>
            <person name="Gasser R.B."/>
        </authorList>
    </citation>
    <scope>NUCLEOTIDE SEQUENCE [LARGE SCALE GENOMIC DNA]</scope>
    <source>
        <strain evidence="1">ISS37</strain>
    </source>
</reference>
<protein>
    <submittedName>
        <fullName evidence="1">Uncharacterized protein</fullName>
    </submittedName>
</protein>
<dbReference type="Proteomes" id="UP000054630">
    <property type="component" value="Unassembled WGS sequence"/>
</dbReference>
<accession>A0A0V0SK30</accession>
<name>A0A0V0SK30_9BILA</name>